<dbReference type="InterPro" id="IPR000182">
    <property type="entry name" value="GNAT_dom"/>
</dbReference>
<evidence type="ECO:0000259" key="1">
    <source>
        <dbReference type="PROSITE" id="PS51186"/>
    </source>
</evidence>
<dbReference type="Gene3D" id="3.40.630.30">
    <property type="match status" value="1"/>
</dbReference>
<dbReference type="PROSITE" id="PS51186">
    <property type="entry name" value="GNAT"/>
    <property type="match status" value="1"/>
</dbReference>
<dbReference type="InterPro" id="IPR010033">
    <property type="entry name" value="HAD_SF_ppase_IIIC"/>
</dbReference>
<protein>
    <submittedName>
        <fullName evidence="2">HAD-IIIC family phosphatase</fullName>
    </submittedName>
</protein>
<dbReference type="AlphaFoldDB" id="A0ABD5EMA0"/>
<gene>
    <name evidence="2" type="ORF">RM877_12105</name>
</gene>
<dbReference type="InterPro" id="IPR016181">
    <property type="entry name" value="Acyl_CoA_acyltransferase"/>
</dbReference>
<dbReference type="Gene3D" id="3.40.50.1000">
    <property type="entry name" value="HAD superfamily/HAD-like"/>
    <property type="match status" value="1"/>
</dbReference>
<dbReference type="NCBIfam" id="TIGR01686">
    <property type="entry name" value="FkbH"/>
    <property type="match status" value="1"/>
</dbReference>
<dbReference type="SUPFAM" id="SSF56784">
    <property type="entry name" value="HAD-like"/>
    <property type="match status" value="1"/>
</dbReference>
<keyword evidence="3" id="KW-1185">Reference proteome</keyword>
<reference evidence="3" key="1">
    <citation type="submission" date="2023-07" db="EMBL/GenBank/DDBJ databases">
        <title>30 novel species of actinomycetes from the DSMZ collection.</title>
        <authorList>
            <person name="Nouioui I."/>
        </authorList>
    </citation>
    <scope>NUCLEOTIDE SEQUENCE [LARGE SCALE GENOMIC DNA]</scope>
    <source>
        <strain evidence="3">DSM 41981</strain>
    </source>
</reference>
<sequence>MPSDSTPDPADELSRLFSTGEAVARYPRVTELLAAVEPPAFTRACHQLARLDPDAVAAAHPDRPAVTVAITGHGTLSTLVPPLTGELARHGILLRPHVSDFDSYVFDLLDPDSDLYGHGADLTLCVLDPMIVFDEVPVPWRPADVQRVLDEKLRTLERIAATFATASRGMLVLNTIPLPRRFTAQLVDHRSRSELGAVWREANARLLRLATSAPNLVVIDTDPLVAEGIPVTDARMSTYAKAHLSAELLARYARETGHLARHSAGRTKKCLVLDLDGTLWGGVLGDDGVEGVELSDSPKGEAFNGVQRAVKQIGSQGVLVAVVSKNELDLVRAAFRDRDDAELREDDFVRVIANWRPKHDNLKELAQTLNLGVDSFVFVDDSALECGLVRSELPGVAVVRVDGDPALHVEKILRDGWFDTPELTADDQQRVVRYQEELVRKDFLDSFDSVQDFLRELKVTVRLAPVQDAEIPRVSQLTLRTNQFNLTTHRLQQAQVRELAAGPDTRVLTIHSGDRFGDNGLVGAVFTRRHQDALHIDNFVLSCRVFSRGIEQTALAAVLEQARTDGLRAVYATYRPSKKNGAVRDLYPRYGFTPGTEDGDTLVFRHDLRLLPDRPEHVSLHEDLQVECDD</sequence>
<proteinExistence type="predicted"/>
<dbReference type="InterPro" id="IPR036514">
    <property type="entry name" value="SGNH_hydro_sf"/>
</dbReference>
<dbReference type="SUPFAM" id="SSF55729">
    <property type="entry name" value="Acyl-CoA N-acyltransferases (Nat)"/>
    <property type="match status" value="1"/>
</dbReference>
<comment type="caution">
    <text evidence="2">The sequence shown here is derived from an EMBL/GenBank/DDBJ whole genome shotgun (WGS) entry which is preliminary data.</text>
</comment>
<dbReference type="Proteomes" id="UP001183535">
    <property type="component" value="Unassembled WGS sequence"/>
</dbReference>
<dbReference type="InterPro" id="IPR010037">
    <property type="entry name" value="FkbH_domain"/>
</dbReference>
<name>A0ABD5EMA0_9ACTN</name>
<feature type="domain" description="N-acetyltransferase" evidence="1">
    <location>
        <begin position="461"/>
        <end position="615"/>
    </location>
</feature>
<dbReference type="Gene3D" id="3.40.50.1110">
    <property type="entry name" value="SGNH hydrolase"/>
    <property type="match status" value="1"/>
</dbReference>
<evidence type="ECO:0000313" key="3">
    <source>
        <dbReference type="Proteomes" id="UP001183535"/>
    </source>
</evidence>
<dbReference type="EMBL" id="JAVRES010000004">
    <property type="protein sequence ID" value="MDT0435423.1"/>
    <property type="molecule type" value="Genomic_DNA"/>
</dbReference>
<dbReference type="RefSeq" id="WP_256089353.1">
    <property type="nucleotide sequence ID" value="NZ_JAVRES010000004.1"/>
</dbReference>
<accession>A0ABD5EMA0</accession>
<organism evidence="2 3">
    <name type="scientific">Streptomyces doudnae</name>
    <dbReference type="NCBI Taxonomy" id="3075536"/>
    <lineage>
        <taxon>Bacteria</taxon>
        <taxon>Bacillati</taxon>
        <taxon>Actinomycetota</taxon>
        <taxon>Actinomycetes</taxon>
        <taxon>Kitasatosporales</taxon>
        <taxon>Streptomycetaceae</taxon>
        <taxon>Streptomyces</taxon>
    </lineage>
</organism>
<evidence type="ECO:0000313" key="2">
    <source>
        <dbReference type="EMBL" id="MDT0435423.1"/>
    </source>
</evidence>
<dbReference type="InterPro" id="IPR023214">
    <property type="entry name" value="HAD_sf"/>
</dbReference>
<dbReference type="InterPro" id="IPR036412">
    <property type="entry name" value="HAD-like_sf"/>
</dbReference>
<dbReference type="NCBIfam" id="TIGR01681">
    <property type="entry name" value="HAD-SF-IIIC"/>
    <property type="match status" value="1"/>
</dbReference>